<sequence length="316" mass="35427">MDLKDLSSNWKKLQATLKNDNPSTISKRRTDNFVQQDNVKRRKRSSSSIPRVHTNTTIEKRRAVLKKRNMMDTATETVDGVSKLSVQEQAKDGNEDIQEGELAIGRERVNEGLSSSTEVGKYIAIDCEMVGVGPNPDRDSALARVSIVNFKGDQVYDSFVKPKEMVTDWRTKVSGITPAKLVSARTLEEVQKDVAGLLDGRILIGHAIQNDLNALLLSHPKRDIRDTSVHPPYRKIAGGVKPRLKVLAAELLGLQIQGAAHSSVEDARATMLLFQRDKESFEREHSKRWPTRVQATDQKGDSATKKSKPKKKRRKR</sequence>
<gene>
    <name evidence="1" type="primary">REX4</name>
    <name evidence="1" type="ORF">LOY88_004662</name>
</gene>
<comment type="caution">
    <text evidence="1">The sequence shown here is derived from an EMBL/GenBank/DDBJ whole genome shotgun (WGS) entry which is preliminary data.</text>
</comment>
<dbReference type="EMBL" id="JALBCA010000073">
    <property type="protein sequence ID" value="KAI2384410.1"/>
    <property type="molecule type" value="Genomic_DNA"/>
</dbReference>
<proteinExistence type="predicted"/>
<keyword evidence="1" id="KW-0540">Nuclease</keyword>
<evidence type="ECO:0000313" key="1">
    <source>
        <dbReference type="EMBL" id="KAI2384410.1"/>
    </source>
</evidence>
<keyword evidence="1" id="KW-0378">Hydrolase</keyword>
<name>A0ACB8UST3_9EURO</name>
<reference evidence="1" key="1">
    <citation type="journal article" date="2022" name="bioRxiv">
        <title>Population genetic analysis of Ophidiomyces ophidiicola, the causative agent of snake fungal disease, indicates recent introductions to the USA.</title>
        <authorList>
            <person name="Ladner J.T."/>
            <person name="Palmer J.M."/>
            <person name="Ettinger C.L."/>
            <person name="Stajich J.E."/>
            <person name="Farrell T.M."/>
            <person name="Glorioso B.M."/>
            <person name="Lawson B."/>
            <person name="Price S.J."/>
            <person name="Stengle A.G."/>
            <person name="Grear D.A."/>
            <person name="Lorch J.M."/>
        </authorList>
    </citation>
    <scope>NUCLEOTIDE SEQUENCE</scope>
    <source>
        <strain evidence="1">NWHC 24266-5</strain>
    </source>
</reference>
<accession>A0ACB8UST3</accession>
<protein>
    <submittedName>
        <fullName evidence="1">3'-5' exonuclease</fullName>
    </submittedName>
</protein>
<keyword evidence="1" id="KW-0269">Exonuclease</keyword>
<organism evidence="1">
    <name type="scientific">Ophidiomyces ophidiicola</name>
    <dbReference type="NCBI Taxonomy" id="1387563"/>
    <lineage>
        <taxon>Eukaryota</taxon>
        <taxon>Fungi</taxon>
        <taxon>Dikarya</taxon>
        <taxon>Ascomycota</taxon>
        <taxon>Pezizomycotina</taxon>
        <taxon>Eurotiomycetes</taxon>
        <taxon>Eurotiomycetidae</taxon>
        <taxon>Onygenales</taxon>
        <taxon>Onygenaceae</taxon>
        <taxon>Ophidiomyces</taxon>
    </lineage>
</organism>